<evidence type="ECO:0000256" key="1">
    <source>
        <dbReference type="SAM" id="MobiDB-lite"/>
    </source>
</evidence>
<feature type="non-terminal residue" evidence="2">
    <location>
        <position position="491"/>
    </location>
</feature>
<feature type="region of interest" description="Disordered" evidence="1">
    <location>
        <begin position="382"/>
        <end position="408"/>
    </location>
</feature>
<dbReference type="PANTHER" id="PTHR16131:SF2">
    <property type="entry name" value="LIGAND-DEPENDENT NUCLEAR RECEPTOR-INTERACTING FACTOR 1"/>
    <property type="match status" value="1"/>
</dbReference>
<keyword evidence="3" id="KW-1185">Reference proteome</keyword>
<organism evidence="2 3">
    <name type="scientific">Atlantisia rogersi</name>
    <name type="common">Inaccessible Island rail</name>
    <dbReference type="NCBI Taxonomy" id="2478892"/>
    <lineage>
        <taxon>Eukaryota</taxon>
        <taxon>Metazoa</taxon>
        <taxon>Chordata</taxon>
        <taxon>Craniata</taxon>
        <taxon>Vertebrata</taxon>
        <taxon>Euteleostomi</taxon>
        <taxon>Archelosauria</taxon>
        <taxon>Archosauria</taxon>
        <taxon>Dinosauria</taxon>
        <taxon>Saurischia</taxon>
        <taxon>Theropoda</taxon>
        <taxon>Coelurosauria</taxon>
        <taxon>Aves</taxon>
        <taxon>Neognathae</taxon>
        <taxon>Neoaves</taxon>
        <taxon>Gruiformes</taxon>
        <taxon>Rallidae</taxon>
        <taxon>Atlantisia</taxon>
    </lineage>
</organism>
<dbReference type="EMBL" id="VZUJ01048799">
    <property type="protein sequence ID" value="NXV72561.1"/>
    <property type="molecule type" value="Genomic_DNA"/>
</dbReference>
<dbReference type="Proteomes" id="UP000518911">
    <property type="component" value="Unassembled WGS sequence"/>
</dbReference>
<dbReference type="InterPro" id="IPR026191">
    <property type="entry name" value="LRIF1"/>
</dbReference>
<dbReference type="Pfam" id="PF15741">
    <property type="entry name" value="LRIF1"/>
    <property type="match status" value="1"/>
</dbReference>
<protein>
    <submittedName>
        <fullName evidence="2">LRIF1 factor</fullName>
    </submittedName>
</protein>
<evidence type="ECO:0000313" key="2">
    <source>
        <dbReference type="EMBL" id="NXV72561.1"/>
    </source>
</evidence>
<comment type="caution">
    <text evidence="2">The sequence shown here is derived from an EMBL/GenBank/DDBJ whole genome shotgun (WGS) entry which is preliminary data.</text>
</comment>
<dbReference type="GO" id="GO:0042974">
    <property type="term" value="F:nuclear retinoic acid receptor binding"/>
    <property type="evidence" value="ECO:0007669"/>
    <property type="project" value="InterPro"/>
</dbReference>
<dbReference type="OrthoDB" id="9944055at2759"/>
<dbReference type="GO" id="GO:0006355">
    <property type="term" value="P:regulation of DNA-templated transcription"/>
    <property type="evidence" value="ECO:0007669"/>
    <property type="project" value="InterPro"/>
</dbReference>
<dbReference type="PANTHER" id="PTHR16131">
    <property type="entry name" value="LIGAND-DEPENDENT NUCLEAR RECEPTOR-INTERACTING FACTOR 1"/>
    <property type="match status" value="1"/>
</dbReference>
<reference evidence="2 3" key="1">
    <citation type="submission" date="2019-09" db="EMBL/GenBank/DDBJ databases">
        <title>Bird 10,000 Genomes (B10K) Project - Family phase.</title>
        <authorList>
            <person name="Zhang G."/>
        </authorList>
    </citation>
    <scope>NUCLEOTIDE SEQUENCE [LARGE SCALE GENOMIC DNA]</scope>
    <source>
        <strain evidence="2">OUT-0055</strain>
        <tissue evidence="2">Blood</tissue>
    </source>
</reference>
<dbReference type="AlphaFoldDB" id="A0A7L3W8U1"/>
<sequence length="491" mass="52084">MYRVVQTTGPDGKNLLKLLPISKSSGSFVPIVQSSAMSNNSKVNIFSQLHVTFKTPSSVKVPGFQSPNPGKIIITLDKQQSVRTGSEKASSIPKSGLNIQTVTVDRLSLQNIAVKSSSNQNKTAYMLVNTKTLPVAVNPSVLPSGHHLQIPADAEVKSVPASFLPPAIQQKILATAAANVPGGADKTKIPTAICVSPVNTVKTALPKHLQAICPKPGTEVSKTLIITAAQKGTSSSSETGTSDGQQCQQTPMKWIVQEDPQSSSPCLIPVKSSNYVVSKILKTLSDMRSVEVNSANVLPVSASSPDGSQTKLTPFKDNALVMCNGKVYFLTKKGFDVHSAHADKQASSSSDASVKKETSTLMDAHDVKKITHKVVNLVLSKRREVMVPQKHPEPCTNSKNSSPADLKNDLKSAPAALVTPSANEQNSTGNQTESLPITESVSSGVTPIPAVGTQKNICQDGKGNIQPPKAESAVLPQFKQECAFSEDWQKV</sequence>
<gene>
    <name evidence="2" type="primary">Lrif1</name>
    <name evidence="2" type="ORF">ATLROG_R14890</name>
</gene>
<name>A0A7L3W8U1_9GRUI</name>
<proteinExistence type="predicted"/>
<feature type="compositionally biased region" description="Basic and acidic residues" evidence="1">
    <location>
        <begin position="382"/>
        <end position="393"/>
    </location>
</feature>
<evidence type="ECO:0000313" key="3">
    <source>
        <dbReference type="Proteomes" id="UP000518911"/>
    </source>
</evidence>
<accession>A0A7L3W8U1</accession>
<feature type="non-terminal residue" evidence="2">
    <location>
        <position position="1"/>
    </location>
</feature>